<dbReference type="GO" id="GO:0005829">
    <property type="term" value="C:cytosol"/>
    <property type="evidence" value="ECO:0007669"/>
    <property type="project" value="TreeGrafter"/>
</dbReference>
<feature type="domain" description="Inosine/uridine-preferring nucleoside hydrolase" evidence="3">
    <location>
        <begin position="3"/>
        <end position="246"/>
    </location>
</feature>
<evidence type="ECO:0000313" key="4">
    <source>
        <dbReference type="EMBL" id="QHI74028.1"/>
    </source>
</evidence>
<dbReference type="Gene3D" id="3.90.245.10">
    <property type="entry name" value="Ribonucleoside hydrolase-like"/>
    <property type="match status" value="1"/>
</dbReference>
<keyword evidence="2" id="KW-0326">Glycosidase</keyword>
<keyword evidence="5" id="KW-1185">Reference proteome</keyword>
<dbReference type="InterPro" id="IPR023186">
    <property type="entry name" value="IUNH"/>
</dbReference>
<evidence type="ECO:0000313" key="5">
    <source>
        <dbReference type="Proteomes" id="UP000463883"/>
    </source>
</evidence>
<dbReference type="SUPFAM" id="SSF53590">
    <property type="entry name" value="Nucleoside hydrolase"/>
    <property type="match status" value="1"/>
</dbReference>
<dbReference type="GO" id="GO:0006152">
    <property type="term" value="P:purine nucleoside catabolic process"/>
    <property type="evidence" value="ECO:0007669"/>
    <property type="project" value="TreeGrafter"/>
</dbReference>
<evidence type="ECO:0000256" key="2">
    <source>
        <dbReference type="ARBA" id="ARBA00023295"/>
    </source>
</evidence>
<proteinExistence type="predicted"/>
<evidence type="ECO:0000256" key="1">
    <source>
        <dbReference type="ARBA" id="ARBA00022801"/>
    </source>
</evidence>
<dbReference type="InterPro" id="IPR001910">
    <property type="entry name" value="Inosine/uridine_hydrolase_dom"/>
</dbReference>
<sequence length="288" mass="32332">MNIIFDCDNTFGVKGCDVDDGLALLYLLGSDKANLLGITNTYGNSDIETVYTATHKMLEDIGRTDIPHYKGCPRPGEKQSEAVDFLVDMVNQYAENVSIIATGSLTNLYGACQKDEDFLNKINSISLMGGLTDHLYINDTILDELNFSCDPAAAFQVLTKSRKVGIATGNNCLGAFFSYKDHVNRFQVSPEPIARYLYEKTAYWYEHNMTSYGLDGFYNWDVTAAAYLLDPELFESNKMAITPDLESLKSGFLNGRGKEILIDLPNIRDQKQFQEKVYSNYMKVKIKV</sequence>
<keyword evidence="1 4" id="KW-0378">Hydrolase</keyword>
<evidence type="ECO:0000259" key="3">
    <source>
        <dbReference type="Pfam" id="PF01156"/>
    </source>
</evidence>
<reference evidence="4 5" key="1">
    <citation type="submission" date="2020-01" db="EMBL/GenBank/DDBJ databases">
        <title>Genomic analysis of Aminipila sp. CBA3637.</title>
        <authorList>
            <person name="Kim Y.B."/>
            <person name="Roh S.W."/>
        </authorList>
    </citation>
    <scope>NUCLEOTIDE SEQUENCE [LARGE SCALE GENOMIC DNA]</scope>
    <source>
        <strain evidence="4 5">CBA3637</strain>
    </source>
</reference>
<name>A0A6P1MPH0_9FIRM</name>
<gene>
    <name evidence="4" type="ORF">Ami3637_15200</name>
</gene>
<dbReference type="InterPro" id="IPR036452">
    <property type="entry name" value="Ribo_hydro-like"/>
</dbReference>
<dbReference type="PANTHER" id="PTHR12304:SF4">
    <property type="entry name" value="URIDINE NUCLEOSIDASE"/>
    <property type="match status" value="1"/>
</dbReference>
<dbReference type="PANTHER" id="PTHR12304">
    <property type="entry name" value="INOSINE-URIDINE PREFERRING NUCLEOSIDE HYDROLASE"/>
    <property type="match status" value="1"/>
</dbReference>
<dbReference type="Proteomes" id="UP000463883">
    <property type="component" value="Chromosome"/>
</dbReference>
<organism evidence="4 5">
    <name type="scientific">Aminipila terrae</name>
    <dbReference type="NCBI Taxonomy" id="2697030"/>
    <lineage>
        <taxon>Bacteria</taxon>
        <taxon>Bacillati</taxon>
        <taxon>Bacillota</taxon>
        <taxon>Clostridia</taxon>
        <taxon>Peptostreptococcales</taxon>
        <taxon>Anaerovoracaceae</taxon>
        <taxon>Aminipila</taxon>
    </lineage>
</organism>
<dbReference type="EMBL" id="CP047591">
    <property type="protein sequence ID" value="QHI74028.1"/>
    <property type="molecule type" value="Genomic_DNA"/>
</dbReference>
<protein>
    <submittedName>
        <fullName evidence="4">Nucleoside hydrolase</fullName>
    </submittedName>
</protein>
<dbReference type="GO" id="GO:0008477">
    <property type="term" value="F:purine nucleosidase activity"/>
    <property type="evidence" value="ECO:0007669"/>
    <property type="project" value="TreeGrafter"/>
</dbReference>
<dbReference type="KEGG" id="amic:Ami3637_15200"/>
<dbReference type="Pfam" id="PF01156">
    <property type="entry name" value="IU_nuc_hydro"/>
    <property type="match status" value="1"/>
</dbReference>
<accession>A0A6P1MPH0</accession>
<dbReference type="AlphaFoldDB" id="A0A6P1MPH0"/>